<feature type="compositionally biased region" description="Polar residues" evidence="1">
    <location>
        <begin position="122"/>
        <end position="137"/>
    </location>
</feature>
<dbReference type="PANTHER" id="PTHR42103">
    <property type="entry name" value="ALPHA/BETA-HYDROLASES SUPERFAMILY PROTEIN"/>
    <property type="match status" value="1"/>
</dbReference>
<sequence length="269" mass="29623">MAKLWYSGAVDAAGRTSWTGRPELADYVSFYGFMFLYLHLLKSGGLKPGSIPDSNDDDIPGPACGHKSAAVHITLSGYSYGSLMTSNLPKLDAIVELFKSSTDEAPFNDLIRTAKEIYQGSEDGNSAPQRQTPSSGNCRPRDCEALHDTTTTTISYLLISPLLPPINLFLTMFSKLFLDVGEQGLRKGMQISCPKPADQLSVHPTLVIYGNRDTFTSAHKLRKWSEDLMRIPGSRFRSVEVDGAGHFWREMGAESQARNALRTWLGQIA</sequence>
<keyword evidence="3" id="KW-1185">Reference proteome</keyword>
<accession>A0AAD4GSS1</accession>
<dbReference type="SUPFAM" id="SSF53474">
    <property type="entry name" value="alpha/beta-Hydrolases"/>
    <property type="match status" value="1"/>
</dbReference>
<reference evidence="2" key="2">
    <citation type="submission" date="2020-02" db="EMBL/GenBank/DDBJ databases">
        <authorList>
            <person name="Gilchrist C.L.M."/>
            <person name="Chooi Y.-H."/>
        </authorList>
    </citation>
    <scope>NUCLEOTIDE SEQUENCE</scope>
    <source>
        <strain evidence="2">MST-FP2251</strain>
    </source>
</reference>
<dbReference type="Gene3D" id="3.40.50.1820">
    <property type="entry name" value="alpha/beta hydrolase"/>
    <property type="match status" value="1"/>
</dbReference>
<dbReference type="PANTHER" id="PTHR42103:SF2">
    <property type="entry name" value="AB HYDROLASE-1 DOMAIN-CONTAINING PROTEIN"/>
    <property type="match status" value="1"/>
</dbReference>
<proteinExistence type="predicted"/>
<reference evidence="2" key="1">
    <citation type="journal article" date="2019" name="Beilstein J. Org. Chem.">
        <title>Nanangenines: drimane sesquiterpenoids as the dominant metabolite cohort of a novel Australian fungus, Aspergillus nanangensis.</title>
        <authorList>
            <person name="Lacey H.J."/>
            <person name="Gilchrist C.L.M."/>
            <person name="Crombie A."/>
            <person name="Kalaitzis J.A."/>
            <person name="Vuong D."/>
            <person name="Rutledge P.J."/>
            <person name="Turner P."/>
            <person name="Pitt J.I."/>
            <person name="Lacey E."/>
            <person name="Chooi Y.H."/>
            <person name="Piggott A.M."/>
        </authorList>
    </citation>
    <scope>NUCLEOTIDE SEQUENCE</scope>
    <source>
        <strain evidence="2">MST-FP2251</strain>
    </source>
</reference>
<evidence type="ECO:0000313" key="3">
    <source>
        <dbReference type="Proteomes" id="UP001194746"/>
    </source>
</evidence>
<protein>
    <submittedName>
        <fullName evidence="2">Uncharacterized protein</fullName>
    </submittedName>
</protein>
<dbReference type="AlphaFoldDB" id="A0AAD4GSS1"/>
<name>A0AAD4GSS1_ASPNN</name>
<dbReference type="InterPro" id="IPR029058">
    <property type="entry name" value="AB_hydrolase_fold"/>
</dbReference>
<dbReference type="EMBL" id="VCAU01000043">
    <property type="protein sequence ID" value="KAF9888794.1"/>
    <property type="molecule type" value="Genomic_DNA"/>
</dbReference>
<comment type="caution">
    <text evidence="2">The sequence shown here is derived from an EMBL/GenBank/DDBJ whole genome shotgun (WGS) entry which is preliminary data.</text>
</comment>
<dbReference type="Proteomes" id="UP001194746">
    <property type="component" value="Unassembled WGS sequence"/>
</dbReference>
<evidence type="ECO:0000256" key="1">
    <source>
        <dbReference type="SAM" id="MobiDB-lite"/>
    </source>
</evidence>
<evidence type="ECO:0000313" key="2">
    <source>
        <dbReference type="EMBL" id="KAF9888794.1"/>
    </source>
</evidence>
<organism evidence="2 3">
    <name type="scientific">Aspergillus nanangensis</name>
    <dbReference type="NCBI Taxonomy" id="2582783"/>
    <lineage>
        <taxon>Eukaryota</taxon>
        <taxon>Fungi</taxon>
        <taxon>Dikarya</taxon>
        <taxon>Ascomycota</taxon>
        <taxon>Pezizomycotina</taxon>
        <taxon>Eurotiomycetes</taxon>
        <taxon>Eurotiomycetidae</taxon>
        <taxon>Eurotiales</taxon>
        <taxon>Aspergillaceae</taxon>
        <taxon>Aspergillus</taxon>
        <taxon>Aspergillus subgen. Circumdati</taxon>
    </lineage>
</organism>
<feature type="region of interest" description="Disordered" evidence="1">
    <location>
        <begin position="119"/>
        <end position="141"/>
    </location>
</feature>
<gene>
    <name evidence="2" type="ORF">FE257_008370</name>
</gene>